<dbReference type="EMBL" id="LGRX02020896">
    <property type="protein sequence ID" value="KAK3257179.1"/>
    <property type="molecule type" value="Genomic_DNA"/>
</dbReference>
<gene>
    <name evidence="1" type="ORF">CYMTET_33725</name>
</gene>
<reference evidence="1 2" key="1">
    <citation type="journal article" date="2015" name="Genome Biol. Evol.">
        <title>Comparative Genomics of a Bacterivorous Green Alga Reveals Evolutionary Causalities and Consequences of Phago-Mixotrophic Mode of Nutrition.</title>
        <authorList>
            <person name="Burns J.A."/>
            <person name="Paasch A."/>
            <person name="Narechania A."/>
            <person name="Kim E."/>
        </authorList>
    </citation>
    <scope>NUCLEOTIDE SEQUENCE [LARGE SCALE GENOMIC DNA]</scope>
    <source>
        <strain evidence="1 2">PLY_AMNH</strain>
    </source>
</reference>
<sequence length="255" mass="28528">MALNGGGVSDLPQLLQKQNYDRISKTALGWICNVYVCGLHKRKETPVSVCDHMILLAAEQASAIFPKNFDSYVLRAIEKCTPCAPLSNSYTYDACLTWSTETRGVNFRNQFLKHLFEHDVTDCPVVKRLQRTCGVVLEELELSSKQISVARGFVWAEMYVLNVQIAIVTFLKYGPKSDHFRPTDGGAYYTDTDIARLFFEIADGEDIHSRHDAVTVYHTPPSTAHGDVLPVVYNGHFTGDIDFVVRLVSGTTHHA</sequence>
<keyword evidence="2" id="KW-1185">Reference proteome</keyword>
<proteinExistence type="predicted"/>
<evidence type="ECO:0000313" key="2">
    <source>
        <dbReference type="Proteomes" id="UP001190700"/>
    </source>
</evidence>
<accession>A0AAE0KQX0</accession>
<name>A0AAE0KQX0_9CHLO</name>
<dbReference type="AlphaFoldDB" id="A0AAE0KQX0"/>
<evidence type="ECO:0000313" key="1">
    <source>
        <dbReference type="EMBL" id="KAK3257179.1"/>
    </source>
</evidence>
<dbReference type="Proteomes" id="UP001190700">
    <property type="component" value="Unassembled WGS sequence"/>
</dbReference>
<comment type="caution">
    <text evidence="1">The sequence shown here is derived from an EMBL/GenBank/DDBJ whole genome shotgun (WGS) entry which is preliminary data.</text>
</comment>
<organism evidence="1 2">
    <name type="scientific">Cymbomonas tetramitiformis</name>
    <dbReference type="NCBI Taxonomy" id="36881"/>
    <lineage>
        <taxon>Eukaryota</taxon>
        <taxon>Viridiplantae</taxon>
        <taxon>Chlorophyta</taxon>
        <taxon>Pyramimonadophyceae</taxon>
        <taxon>Pyramimonadales</taxon>
        <taxon>Pyramimonadaceae</taxon>
        <taxon>Cymbomonas</taxon>
    </lineage>
</organism>
<protein>
    <submittedName>
        <fullName evidence="1">Uncharacterized protein</fullName>
    </submittedName>
</protein>